<evidence type="ECO:0000313" key="3">
    <source>
        <dbReference type="Proteomes" id="UP000596661"/>
    </source>
</evidence>
<dbReference type="InterPro" id="IPR036397">
    <property type="entry name" value="RNaseH_sf"/>
</dbReference>
<dbReference type="InterPro" id="IPR012337">
    <property type="entry name" value="RNaseH-like_sf"/>
</dbReference>
<evidence type="ECO:0000259" key="1">
    <source>
        <dbReference type="Pfam" id="PF13456"/>
    </source>
</evidence>
<feature type="domain" description="RNase H type-1" evidence="1">
    <location>
        <begin position="4"/>
        <end position="112"/>
    </location>
</feature>
<dbReference type="PANTHER" id="PTHR47074">
    <property type="entry name" value="BNAC02G40300D PROTEIN"/>
    <property type="match status" value="1"/>
</dbReference>
<dbReference type="AlphaFoldDB" id="A0A803PE95"/>
<dbReference type="InterPro" id="IPR002156">
    <property type="entry name" value="RNaseH_domain"/>
</dbReference>
<reference evidence="2" key="1">
    <citation type="submission" date="2018-11" db="EMBL/GenBank/DDBJ databases">
        <authorList>
            <person name="Grassa J C."/>
        </authorList>
    </citation>
    <scope>NUCLEOTIDE SEQUENCE [LARGE SCALE GENOMIC DNA]</scope>
</reference>
<accession>A0A803PE95</accession>
<dbReference type="CDD" id="cd06222">
    <property type="entry name" value="RNase_H_like"/>
    <property type="match status" value="1"/>
</dbReference>
<name>A0A803PE95_CANSA</name>
<organism evidence="2 3">
    <name type="scientific">Cannabis sativa</name>
    <name type="common">Hemp</name>
    <name type="synonym">Marijuana</name>
    <dbReference type="NCBI Taxonomy" id="3483"/>
    <lineage>
        <taxon>Eukaryota</taxon>
        <taxon>Viridiplantae</taxon>
        <taxon>Streptophyta</taxon>
        <taxon>Embryophyta</taxon>
        <taxon>Tracheophyta</taxon>
        <taxon>Spermatophyta</taxon>
        <taxon>Magnoliopsida</taxon>
        <taxon>eudicotyledons</taxon>
        <taxon>Gunneridae</taxon>
        <taxon>Pentapetalae</taxon>
        <taxon>rosids</taxon>
        <taxon>fabids</taxon>
        <taxon>Rosales</taxon>
        <taxon>Cannabaceae</taxon>
        <taxon>Cannabis</taxon>
    </lineage>
</organism>
<dbReference type="InterPro" id="IPR044730">
    <property type="entry name" value="RNase_H-like_dom_plant"/>
</dbReference>
<keyword evidence="3" id="KW-1185">Reference proteome</keyword>
<dbReference type="Gramene" id="evm.model.04.172">
    <property type="protein sequence ID" value="cds.evm.model.04.172"/>
    <property type="gene ID" value="evm.TU.04.172"/>
</dbReference>
<dbReference type="OMA" id="SATWIGV"/>
<proteinExistence type="predicted"/>
<dbReference type="GO" id="GO:0003676">
    <property type="term" value="F:nucleic acid binding"/>
    <property type="evidence" value="ECO:0007669"/>
    <property type="project" value="InterPro"/>
</dbReference>
<sequence>MCGRGLVLRDENGQCIFAKALSRVGAVSPLVAELEAILDGISIGVQRRLVRFTVESDCLQAINLIQSVPNGCRNVDGLVYAIKQLLSFAHVVGLRFIYREANQFAHSLANYALCNDVSATWIGVTPLCARHAVRHDLPFPCNVV</sequence>
<dbReference type="GO" id="GO:0004523">
    <property type="term" value="F:RNA-DNA hybrid ribonuclease activity"/>
    <property type="evidence" value="ECO:0007669"/>
    <property type="project" value="InterPro"/>
</dbReference>
<dbReference type="Gene3D" id="3.30.420.10">
    <property type="entry name" value="Ribonuclease H-like superfamily/Ribonuclease H"/>
    <property type="match status" value="1"/>
</dbReference>
<dbReference type="Proteomes" id="UP000596661">
    <property type="component" value="Chromosome 4"/>
</dbReference>
<dbReference type="InterPro" id="IPR052929">
    <property type="entry name" value="RNase_H-like_EbsB-rel"/>
</dbReference>
<dbReference type="Pfam" id="PF13456">
    <property type="entry name" value="RVT_3"/>
    <property type="match status" value="1"/>
</dbReference>
<reference evidence="2" key="2">
    <citation type="submission" date="2021-03" db="UniProtKB">
        <authorList>
            <consortium name="EnsemblPlants"/>
        </authorList>
    </citation>
    <scope>IDENTIFICATION</scope>
</reference>
<protein>
    <recommendedName>
        <fullName evidence="1">RNase H type-1 domain-containing protein</fullName>
    </recommendedName>
</protein>
<dbReference type="SUPFAM" id="SSF53098">
    <property type="entry name" value="Ribonuclease H-like"/>
    <property type="match status" value="1"/>
</dbReference>
<dbReference type="PANTHER" id="PTHR47074:SF73">
    <property type="entry name" value="OS04G0448401 PROTEIN"/>
    <property type="match status" value="1"/>
</dbReference>
<evidence type="ECO:0000313" key="2">
    <source>
        <dbReference type="EnsemblPlants" id="cds.evm.model.04.172"/>
    </source>
</evidence>
<dbReference type="EMBL" id="UZAU01000358">
    <property type="status" value="NOT_ANNOTATED_CDS"/>
    <property type="molecule type" value="Genomic_DNA"/>
</dbReference>
<dbReference type="EnsemblPlants" id="evm.model.04.172">
    <property type="protein sequence ID" value="cds.evm.model.04.172"/>
    <property type="gene ID" value="evm.TU.04.172"/>
</dbReference>